<reference evidence="3 4" key="1">
    <citation type="submission" date="2020-08" db="EMBL/GenBank/DDBJ databases">
        <title>Genomic Encyclopedia of Type Strains, Phase IV (KMG-IV): sequencing the most valuable type-strain genomes for metagenomic binning, comparative biology and taxonomic classification.</title>
        <authorList>
            <person name="Goeker M."/>
        </authorList>
    </citation>
    <scope>NUCLEOTIDE SEQUENCE [LARGE SCALE GENOMIC DNA]</scope>
    <source>
        <strain evidence="3 4">DSM 103733</strain>
    </source>
</reference>
<dbReference type="InterPro" id="IPR029058">
    <property type="entry name" value="AB_hydrolase_fold"/>
</dbReference>
<protein>
    <recommendedName>
        <fullName evidence="5">Dienelactone hydrolase domain-containing protein</fullName>
    </recommendedName>
</protein>
<evidence type="ECO:0000256" key="2">
    <source>
        <dbReference type="SAM" id="SignalP"/>
    </source>
</evidence>
<keyword evidence="2" id="KW-0732">Signal</keyword>
<dbReference type="RefSeq" id="WP_050060736.1">
    <property type="nucleotide sequence ID" value="NZ_JACHEK010000007.1"/>
</dbReference>
<comment type="caution">
    <text evidence="3">The sequence shown here is derived from an EMBL/GenBank/DDBJ whole genome shotgun (WGS) entry which is preliminary data.</text>
</comment>
<dbReference type="AlphaFoldDB" id="A0A841K164"/>
<gene>
    <name evidence="3" type="ORF">HNQ77_003660</name>
</gene>
<keyword evidence="4" id="KW-1185">Reference proteome</keyword>
<evidence type="ECO:0000313" key="3">
    <source>
        <dbReference type="EMBL" id="MBB6145699.1"/>
    </source>
</evidence>
<dbReference type="EMBL" id="JACHEK010000007">
    <property type="protein sequence ID" value="MBB6145699.1"/>
    <property type="molecule type" value="Genomic_DNA"/>
</dbReference>
<name>A0A841K164_9BACT</name>
<dbReference type="SUPFAM" id="SSF53474">
    <property type="entry name" value="alpha/beta-Hydrolases"/>
    <property type="match status" value="1"/>
</dbReference>
<evidence type="ECO:0008006" key="5">
    <source>
        <dbReference type="Google" id="ProtNLM"/>
    </source>
</evidence>
<feature type="region of interest" description="Disordered" evidence="1">
    <location>
        <begin position="330"/>
        <end position="350"/>
    </location>
</feature>
<dbReference type="Gene3D" id="3.40.50.1820">
    <property type="entry name" value="alpha/beta hydrolase"/>
    <property type="match status" value="1"/>
</dbReference>
<dbReference type="OrthoDB" id="108468at2"/>
<feature type="chain" id="PRO_5032686180" description="Dienelactone hydrolase domain-containing protein" evidence="2">
    <location>
        <begin position="22"/>
        <end position="350"/>
    </location>
</feature>
<feature type="compositionally biased region" description="Polar residues" evidence="1">
    <location>
        <begin position="335"/>
        <end position="350"/>
    </location>
</feature>
<evidence type="ECO:0000313" key="4">
    <source>
        <dbReference type="Proteomes" id="UP000538666"/>
    </source>
</evidence>
<accession>A0A841K164</accession>
<dbReference type="Proteomes" id="UP000538666">
    <property type="component" value="Unassembled WGS sequence"/>
</dbReference>
<sequence length="350" mass="37791">MFRSLFVSVAVFALASTTIHAQSAASPAPHQPALTTAPAPVFPPTLSSTHNGEDWTAIDLAKSGLPLETPGAMLVNKVNLPGGCTRELLRLQWRPSDPIDLYVIRPAGANKLPVVLFMYNYIFDDDVFQEGRWCARAVENGFAVAGFPSALSWARLHAPRPMKQWFVSELQEALVTSTHDVQMILNYLQSRSDLDVHRVGIFGQGSGGAVAILAAAADPRIAVLDLMDPWGDWPDWLKGSAQIPEAERASYLKPEFLQQVSGLDPLDYLPQLKGRAIRIDQVLADPVTPAAARDKIAAAAPASSDISRYPTSAEEAKALGANGIMGWLGTELHAPNQSEPSPSETAARQR</sequence>
<feature type="signal peptide" evidence="2">
    <location>
        <begin position="1"/>
        <end position="21"/>
    </location>
</feature>
<evidence type="ECO:0000256" key="1">
    <source>
        <dbReference type="SAM" id="MobiDB-lite"/>
    </source>
</evidence>
<organism evidence="3 4">
    <name type="scientific">Silvibacterium bohemicum</name>
    <dbReference type="NCBI Taxonomy" id="1577686"/>
    <lineage>
        <taxon>Bacteria</taxon>
        <taxon>Pseudomonadati</taxon>
        <taxon>Acidobacteriota</taxon>
        <taxon>Terriglobia</taxon>
        <taxon>Terriglobales</taxon>
        <taxon>Acidobacteriaceae</taxon>
        <taxon>Silvibacterium</taxon>
    </lineage>
</organism>
<proteinExistence type="predicted"/>